<dbReference type="InterPro" id="IPR050553">
    <property type="entry name" value="Thioredoxin_ResA/DsbE_sf"/>
</dbReference>
<comment type="caution">
    <text evidence="3">The sequence shown here is derived from an EMBL/GenBank/DDBJ whole genome shotgun (WGS) entry which is preliminary data.</text>
</comment>
<keyword evidence="4" id="KW-1185">Reference proteome</keyword>
<evidence type="ECO:0000259" key="2">
    <source>
        <dbReference type="PROSITE" id="PS51352"/>
    </source>
</evidence>
<feature type="transmembrane region" description="Helical" evidence="1">
    <location>
        <begin position="194"/>
        <end position="214"/>
    </location>
</feature>
<sequence length="604" mass="63481">MILFLLVFLGGVLTIASPCILPVLPFVFARAEQPFLRSGLPMLAGMAASFAAIASLAAVGGAWAVHLNQYGRWAALILLTAFALTLLSRRLADALARPFVTLGSRLAQDAPRAQRGGPGRSLILGVATGLLWAPCAGPILGLVLTGAAISGPDAQTSLLLLAYALGAASSLAAALLLGGRVLALMKKSLGAGEWIRRALGAAILLAVVAIAAGWDTDVLTRLSLESTNRIEQSLIERIRPAASGEAPVAMQGAMSGAMTGAMSGAMAGGAGDAMSGAGGPQKPGVEGTLPSLAGATAWLNTAPLTQDALRGKVVVVDFWTYSCINCLRSLPYVKAWAAKYKDAGLVVLGVHAPEFAFEKSLSNVQRAVKELGVAYPVALDNDYRIWQAFNNRYWPAHYFVDAQGRIRGHHFGEGNYGESERLIRQLLTEAGAKNLPAPGDDVDASGIQAAADNDNVQSPETYVGYERAENFAATPALQPDHATDYHLPPALALNQWGLEGRWQVDGEKATLMQAGGRIAFRFHARDLHLVIGPGADGKPLRFRITVDGHAPGSAHGVDTDEAGNGTVREQRLYQLVRQPGAVGEHSFTIEFLDGGAQAFAFTFG</sequence>
<keyword evidence="1" id="KW-0472">Membrane</keyword>
<keyword evidence="1" id="KW-1133">Transmembrane helix</keyword>
<dbReference type="PANTHER" id="PTHR42852">
    <property type="entry name" value="THIOL:DISULFIDE INTERCHANGE PROTEIN DSBE"/>
    <property type="match status" value="1"/>
</dbReference>
<feature type="transmembrane region" description="Helical" evidence="1">
    <location>
        <begin position="161"/>
        <end position="182"/>
    </location>
</feature>
<feature type="transmembrane region" description="Helical" evidence="1">
    <location>
        <begin position="40"/>
        <end position="64"/>
    </location>
</feature>
<dbReference type="InterPro" id="IPR013766">
    <property type="entry name" value="Thioredoxin_domain"/>
</dbReference>
<feature type="domain" description="Thioredoxin" evidence="2">
    <location>
        <begin position="278"/>
        <end position="428"/>
    </location>
</feature>
<name>A0ABX2LX99_9BURK</name>
<feature type="transmembrane region" description="Helical" evidence="1">
    <location>
        <begin position="6"/>
        <end position="28"/>
    </location>
</feature>
<organism evidence="3 4">
    <name type="scientific">Herbaspirillum robiniae</name>
    <dbReference type="NCBI Taxonomy" id="2014887"/>
    <lineage>
        <taxon>Bacteria</taxon>
        <taxon>Pseudomonadati</taxon>
        <taxon>Pseudomonadota</taxon>
        <taxon>Betaproteobacteria</taxon>
        <taxon>Burkholderiales</taxon>
        <taxon>Oxalobacteraceae</taxon>
        <taxon>Herbaspirillum</taxon>
    </lineage>
</organism>
<accession>A0ABX2LX99</accession>
<dbReference type="RefSeq" id="WP_079217654.1">
    <property type="nucleotide sequence ID" value="NZ_CP018845.1"/>
</dbReference>
<dbReference type="Pfam" id="PF17991">
    <property type="entry name" value="Thioredoxin_10"/>
    <property type="match status" value="1"/>
</dbReference>
<dbReference type="Proteomes" id="UP000536746">
    <property type="component" value="Unassembled WGS sequence"/>
</dbReference>
<protein>
    <submittedName>
        <fullName evidence="3">Cytochrome c biogenesis protein DipZ</fullName>
    </submittedName>
</protein>
<dbReference type="InterPro" id="IPR036249">
    <property type="entry name" value="Thioredoxin-like_sf"/>
</dbReference>
<evidence type="ECO:0000313" key="3">
    <source>
        <dbReference type="EMBL" id="NUU01558.1"/>
    </source>
</evidence>
<dbReference type="PANTHER" id="PTHR42852:SF13">
    <property type="entry name" value="PROTEIN DIPZ"/>
    <property type="match status" value="1"/>
</dbReference>
<dbReference type="PROSITE" id="PS51352">
    <property type="entry name" value="THIOREDOXIN_2"/>
    <property type="match status" value="1"/>
</dbReference>
<evidence type="ECO:0000313" key="4">
    <source>
        <dbReference type="Proteomes" id="UP000536746"/>
    </source>
</evidence>
<keyword evidence="1" id="KW-0812">Transmembrane</keyword>
<dbReference type="SUPFAM" id="SSF52833">
    <property type="entry name" value="Thioredoxin-like"/>
    <property type="match status" value="1"/>
</dbReference>
<dbReference type="CDD" id="cd03012">
    <property type="entry name" value="TlpA_like_DipZ_like"/>
    <property type="match status" value="1"/>
</dbReference>
<proteinExistence type="predicted"/>
<dbReference type="EMBL" id="JABFMT010000006">
    <property type="protein sequence ID" value="NUU01558.1"/>
    <property type="molecule type" value="Genomic_DNA"/>
</dbReference>
<dbReference type="InterPro" id="IPR041017">
    <property type="entry name" value="Thioredoxin_10"/>
</dbReference>
<dbReference type="InterPro" id="IPR013740">
    <property type="entry name" value="Redoxin"/>
</dbReference>
<evidence type="ECO:0000256" key="1">
    <source>
        <dbReference type="SAM" id="Phobius"/>
    </source>
</evidence>
<dbReference type="Gene3D" id="2.60.120.260">
    <property type="entry name" value="Galactose-binding domain-like"/>
    <property type="match status" value="1"/>
</dbReference>
<dbReference type="Gene3D" id="3.40.30.10">
    <property type="entry name" value="Glutaredoxin"/>
    <property type="match status" value="1"/>
</dbReference>
<reference evidence="3 4" key="1">
    <citation type="journal article" date="2020" name="Front. Plant Sci.">
        <title>Isolation of Rhizosphere Bacteria That Improve Quality and Water Stress Tolerance in Greenhouse Ornamentals.</title>
        <authorList>
            <person name="Nordstedt N.P."/>
            <person name="Jones M.L."/>
        </authorList>
    </citation>
    <scope>NUCLEOTIDE SEQUENCE [LARGE SCALE GENOMIC DNA]</scope>
    <source>
        <strain evidence="3 4">C6C2</strain>
    </source>
</reference>
<dbReference type="Pfam" id="PF08534">
    <property type="entry name" value="Redoxin"/>
    <property type="match status" value="1"/>
</dbReference>
<gene>
    <name evidence="3" type="ORF">HNO84_08110</name>
</gene>
<feature type="transmembrane region" description="Helical" evidence="1">
    <location>
        <begin position="122"/>
        <end position="149"/>
    </location>
</feature>